<evidence type="ECO:0000259" key="3">
    <source>
        <dbReference type="Pfam" id="PF17482"/>
    </source>
</evidence>
<dbReference type="Proteomes" id="UP000036503">
    <property type="component" value="Unassembled WGS sequence"/>
</dbReference>
<proteinExistence type="inferred from homology"/>
<sequence length="336" mass="36740">MSDSSVTNSSATGLDPYTIYTEDDIPSGLTANNQEQIELALMGYQTAPKHILVYTQGTTVTGYADTLLALESATWDYLVIPDITATDVMTIATWIKGLRTTKDKKVKAVLPNCAADNEGIVNFTNTKIVTADKTYTTAQYCSRIAGIICGTPMTISCTFAPLSEVVDCDKYTKDQMDTKIGNGELFIMFDGTKYKIARGVNSFVTTIKGKNDSFKKIKLVDCMDMIHDDIKDTANDSYIGKYANSYDNKCLLISAIQGYFDELELEGLLDPGKNSCSIDLASQTDYLLSNGDYTKAELAAMKDQAIKEANTRDEVFLAAAIKILDAIETITLNISI</sequence>
<dbReference type="Pfam" id="PF04984">
    <property type="entry name" value="Phage_sheath_1"/>
    <property type="match status" value="1"/>
</dbReference>
<gene>
    <name evidence="4" type="ORF">AB840_10015</name>
</gene>
<feature type="domain" description="Tail sheath protein subtilisin-like" evidence="2">
    <location>
        <begin position="58"/>
        <end position="202"/>
    </location>
</feature>
<dbReference type="EMBL" id="LEKT01000034">
    <property type="protein sequence ID" value="KMO86088.1"/>
    <property type="molecule type" value="Genomic_DNA"/>
</dbReference>
<evidence type="ECO:0000259" key="2">
    <source>
        <dbReference type="Pfam" id="PF04984"/>
    </source>
</evidence>
<dbReference type="FunCoup" id="A0A0J6WV80">
    <property type="interactions" value="21"/>
</dbReference>
<keyword evidence="5" id="KW-1185">Reference proteome</keyword>
<evidence type="ECO:0000313" key="5">
    <source>
        <dbReference type="Proteomes" id="UP000036503"/>
    </source>
</evidence>
<dbReference type="InterPro" id="IPR020287">
    <property type="entry name" value="Tail_sheath_C"/>
</dbReference>
<dbReference type="Pfam" id="PF17482">
    <property type="entry name" value="Phage_sheath_1C"/>
    <property type="match status" value="1"/>
</dbReference>
<dbReference type="Gene3D" id="3.40.50.11790">
    <property type="match status" value="1"/>
</dbReference>
<dbReference type="AlphaFoldDB" id="A0A0J6WV80"/>
<reference evidence="4 5" key="1">
    <citation type="submission" date="2015-06" db="EMBL/GenBank/DDBJ databases">
        <title>Draft genome sequence of beer spoilage bacterium Megasphaera cerevisiae type strain 20462.</title>
        <authorList>
            <person name="Kutumbaka K."/>
            <person name="Pasmowitz J."/>
            <person name="Mategko J."/>
            <person name="Reyes D."/>
            <person name="Friedrich A."/>
            <person name="Han S."/>
            <person name="Martens-Habbena W."/>
            <person name="Neal-McKinney J."/>
            <person name="Janagama H.K."/>
            <person name="Nadala C."/>
            <person name="Samadpour M."/>
        </authorList>
    </citation>
    <scope>NUCLEOTIDE SEQUENCE [LARGE SCALE GENOMIC DNA]</scope>
    <source>
        <strain evidence="4 5">DSM 20462</strain>
    </source>
</reference>
<organism evidence="4 5">
    <name type="scientific">Megasphaera cerevisiae DSM 20462</name>
    <dbReference type="NCBI Taxonomy" id="1122219"/>
    <lineage>
        <taxon>Bacteria</taxon>
        <taxon>Bacillati</taxon>
        <taxon>Bacillota</taxon>
        <taxon>Negativicutes</taxon>
        <taxon>Veillonellales</taxon>
        <taxon>Veillonellaceae</taxon>
        <taxon>Megasphaera</taxon>
    </lineage>
</organism>
<dbReference type="InterPro" id="IPR035089">
    <property type="entry name" value="Phage_sheath_subtilisin"/>
</dbReference>
<dbReference type="Gene3D" id="3.30.1370.220">
    <property type="match status" value="1"/>
</dbReference>
<evidence type="ECO:0008006" key="6">
    <source>
        <dbReference type="Google" id="ProtNLM"/>
    </source>
</evidence>
<name>A0A0J6WV80_9FIRM</name>
<comment type="similarity">
    <text evidence="1">Belongs to the myoviridae tail sheath protein family.</text>
</comment>
<comment type="caution">
    <text evidence="4">The sequence shown here is derived from an EMBL/GenBank/DDBJ whole genome shotgun (WGS) entry which is preliminary data.</text>
</comment>
<evidence type="ECO:0000313" key="4">
    <source>
        <dbReference type="EMBL" id="KMO86088.1"/>
    </source>
</evidence>
<protein>
    <recommendedName>
        <fullName evidence="6">Tail sheath protein C-terminal domain-containing protein</fullName>
    </recommendedName>
</protein>
<evidence type="ECO:0000256" key="1">
    <source>
        <dbReference type="ARBA" id="ARBA00008005"/>
    </source>
</evidence>
<dbReference type="PATRIC" id="fig|1122219.3.peg.1835"/>
<feature type="domain" description="Tail sheath protein C-terminal" evidence="3">
    <location>
        <begin position="210"/>
        <end position="335"/>
    </location>
</feature>
<dbReference type="InParanoid" id="A0A0J6WV80"/>
<accession>A0A0J6WV80</accession>